<accession>A0A6A6JST8</accession>
<keyword evidence="3" id="KW-0732">Signal</keyword>
<evidence type="ECO:0000256" key="2">
    <source>
        <dbReference type="SAM" id="Phobius"/>
    </source>
</evidence>
<feature type="chain" id="PRO_5025467305" description="Mid2 domain-containing protein" evidence="3">
    <location>
        <begin position="34"/>
        <end position="330"/>
    </location>
</feature>
<proteinExistence type="predicted"/>
<feature type="signal peptide" evidence="3">
    <location>
        <begin position="1"/>
        <end position="33"/>
    </location>
</feature>
<dbReference type="RefSeq" id="XP_033657161.1">
    <property type="nucleotide sequence ID" value="XM_033801443.1"/>
</dbReference>
<keyword evidence="5" id="KW-1185">Reference proteome</keyword>
<protein>
    <recommendedName>
        <fullName evidence="6">Mid2 domain-containing protein</fullName>
    </recommendedName>
</protein>
<reference evidence="4" key="1">
    <citation type="journal article" date="2020" name="Stud. Mycol.">
        <title>101 Dothideomycetes genomes: a test case for predicting lifestyles and emergence of pathogens.</title>
        <authorList>
            <person name="Haridas S."/>
            <person name="Albert R."/>
            <person name="Binder M."/>
            <person name="Bloem J."/>
            <person name="Labutti K."/>
            <person name="Salamov A."/>
            <person name="Andreopoulos B."/>
            <person name="Baker S."/>
            <person name="Barry K."/>
            <person name="Bills G."/>
            <person name="Bluhm B."/>
            <person name="Cannon C."/>
            <person name="Castanera R."/>
            <person name="Culley D."/>
            <person name="Daum C."/>
            <person name="Ezra D."/>
            <person name="Gonzalez J."/>
            <person name="Henrissat B."/>
            <person name="Kuo A."/>
            <person name="Liang C."/>
            <person name="Lipzen A."/>
            <person name="Lutzoni F."/>
            <person name="Magnuson J."/>
            <person name="Mondo S."/>
            <person name="Nolan M."/>
            <person name="Ohm R."/>
            <person name="Pangilinan J."/>
            <person name="Park H.-J."/>
            <person name="Ramirez L."/>
            <person name="Alfaro M."/>
            <person name="Sun H."/>
            <person name="Tritt A."/>
            <person name="Yoshinaga Y."/>
            <person name="Zwiers L.-H."/>
            <person name="Turgeon B."/>
            <person name="Goodwin S."/>
            <person name="Spatafora J."/>
            <person name="Crous P."/>
            <person name="Grigoriev I."/>
        </authorList>
    </citation>
    <scope>NUCLEOTIDE SEQUENCE</scope>
    <source>
        <strain evidence="4">CBS 379.55</strain>
    </source>
</reference>
<name>A0A6A6JST8_WESOR</name>
<evidence type="ECO:0000313" key="5">
    <source>
        <dbReference type="Proteomes" id="UP000800097"/>
    </source>
</evidence>
<evidence type="ECO:0000313" key="4">
    <source>
        <dbReference type="EMBL" id="KAF2279622.1"/>
    </source>
</evidence>
<keyword evidence="2" id="KW-1133">Transmembrane helix</keyword>
<dbReference type="OrthoDB" id="3945612at2759"/>
<evidence type="ECO:0008006" key="6">
    <source>
        <dbReference type="Google" id="ProtNLM"/>
    </source>
</evidence>
<evidence type="ECO:0000256" key="3">
    <source>
        <dbReference type="SAM" id="SignalP"/>
    </source>
</evidence>
<keyword evidence="2" id="KW-0472">Membrane</keyword>
<dbReference type="GeneID" id="54554618"/>
<dbReference type="AlphaFoldDB" id="A0A6A6JST8"/>
<dbReference type="PANTHER" id="PTHR16861:SF4">
    <property type="entry name" value="SH3 DOMAIN PROTEIN (AFU_ORTHOLOGUE AFUA_1G13610)"/>
    <property type="match status" value="1"/>
</dbReference>
<gene>
    <name evidence="4" type="ORF">EI97DRAFT_464843</name>
</gene>
<dbReference type="PANTHER" id="PTHR16861">
    <property type="entry name" value="GLYCOPROTEIN 38"/>
    <property type="match status" value="1"/>
</dbReference>
<organism evidence="4 5">
    <name type="scientific">Westerdykella ornata</name>
    <dbReference type="NCBI Taxonomy" id="318751"/>
    <lineage>
        <taxon>Eukaryota</taxon>
        <taxon>Fungi</taxon>
        <taxon>Dikarya</taxon>
        <taxon>Ascomycota</taxon>
        <taxon>Pezizomycotina</taxon>
        <taxon>Dothideomycetes</taxon>
        <taxon>Pleosporomycetidae</taxon>
        <taxon>Pleosporales</taxon>
        <taxon>Sporormiaceae</taxon>
        <taxon>Westerdykella</taxon>
    </lineage>
</organism>
<dbReference type="Proteomes" id="UP000800097">
    <property type="component" value="Unassembled WGS sequence"/>
</dbReference>
<keyword evidence="2" id="KW-0812">Transmembrane</keyword>
<dbReference type="EMBL" id="ML986486">
    <property type="protein sequence ID" value="KAF2279622.1"/>
    <property type="molecule type" value="Genomic_DNA"/>
</dbReference>
<feature type="transmembrane region" description="Helical" evidence="2">
    <location>
        <begin position="235"/>
        <end position="262"/>
    </location>
</feature>
<sequence length="330" mass="33861">MPRRPPPLTTTVAATATSTLTLLLALLPLPLHAAIEEFHYASNATGFKCPDMPFECEPPKVCSRDTLLNKYYCCDPGKGGVCWTGSETCSGQGGKAPGGSQTGCEMNDGNVFCCLAKREECTQVRGQINICWAPENPISNFSAAVMNDTFSSLSAAAPSATTWEFNLQSLLAPSSTSVASSAASPTAATATATLSTASTSGNAQGTATPSPPTSAQSNPAPEPTTPSSPSSSSSLSAGAIAGIAIGAVAAVSILIAGIFLLWRRERSGNGKAVELDAQNPYTDNGGGGGAERTEKYAYYQGQEMEVTSPRVELDGGSSERAELEGDGGKK</sequence>
<feature type="compositionally biased region" description="Polar residues" evidence="1">
    <location>
        <begin position="201"/>
        <end position="219"/>
    </location>
</feature>
<feature type="region of interest" description="Disordered" evidence="1">
    <location>
        <begin position="193"/>
        <end position="233"/>
    </location>
</feature>
<evidence type="ECO:0000256" key="1">
    <source>
        <dbReference type="SAM" id="MobiDB-lite"/>
    </source>
</evidence>
<feature type="compositionally biased region" description="Basic and acidic residues" evidence="1">
    <location>
        <begin position="311"/>
        <end position="330"/>
    </location>
</feature>
<feature type="region of interest" description="Disordered" evidence="1">
    <location>
        <begin position="310"/>
        <end position="330"/>
    </location>
</feature>